<evidence type="ECO:0000313" key="3">
    <source>
        <dbReference type="EMBL" id="SDZ77644.1"/>
    </source>
</evidence>
<name>A0A1H3VTT9_9ACTO</name>
<feature type="compositionally biased region" description="Basic and acidic residues" evidence="1">
    <location>
        <begin position="231"/>
        <end position="258"/>
    </location>
</feature>
<evidence type="ECO:0000313" key="4">
    <source>
        <dbReference type="Proteomes" id="UP000199288"/>
    </source>
</evidence>
<feature type="compositionally biased region" description="Basic and acidic residues" evidence="1">
    <location>
        <begin position="382"/>
        <end position="391"/>
    </location>
</feature>
<gene>
    <name evidence="3" type="ORF">SAMN02910418_00214</name>
</gene>
<dbReference type="RefSeq" id="WP_092561104.1">
    <property type="nucleotide sequence ID" value="NZ_FNQV01000001.1"/>
</dbReference>
<organism evidence="3 4">
    <name type="scientific">Bowdeniella nasicola</name>
    <dbReference type="NCBI Taxonomy" id="208480"/>
    <lineage>
        <taxon>Bacteria</taxon>
        <taxon>Bacillati</taxon>
        <taxon>Actinomycetota</taxon>
        <taxon>Actinomycetes</taxon>
        <taxon>Actinomycetales</taxon>
        <taxon>Actinomycetaceae</taxon>
        <taxon>Bowdeniella</taxon>
    </lineage>
</organism>
<dbReference type="Proteomes" id="UP000199288">
    <property type="component" value="Unassembled WGS sequence"/>
</dbReference>
<feature type="region of interest" description="Disordered" evidence="1">
    <location>
        <begin position="230"/>
        <end position="260"/>
    </location>
</feature>
<keyword evidence="4" id="KW-1185">Reference proteome</keyword>
<reference evidence="4" key="1">
    <citation type="submission" date="2016-10" db="EMBL/GenBank/DDBJ databases">
        <authorList>
            <person name="Varghese N."/>
            <person name="Submissions S."/>
        </authorList>
    </citation>
    <scope>NUCLEOTIDE SEQUENCE [LARGE SCALE GENOMIC DNA]</scope>
    <source>
        <strain evidence="4">KPR-1</strain>
    </source>
</reference>
<evidence type="ECO:0000256" key="2">
    <source>
        <dbReference type="SAM" id="Phobius"/>
    </source>
</evidence>
<keyword evidence="2" id="KW-0812">Transmembrane</keyword>
<dbReference type="OrthoDB" id="3249401at2"/>
<keyword evidence="2" id="KW-0472">Membrane</keyword>
<dbReference type="PROSITE" id="PS00430">
    <property type="entry name" value="TONB_DEPENDENT_REC_1"/>
    <property type="match status" value="1"/>
</dbReference>
<evidence type="ECO:0000256" key="1">
    <source>
        <dbReference type="SAM" id="MobiDB-lite"/>
    </source>
</evidence>
<dbReference type="EMBL" id="FNQV01000001">
    <property type="protein sequence ID" value="SDZ77644.1"/>
    <property type="molecule type" value="Genomic_DNA"/>
</dbReference>
<sequence length="403" mass="43293">MTRRIVPIILASLGVLAIIAGILAGTIFKESDTVAIDVPASSEPALIAGPGVLPQVNDTVEVTASSDGDPIVLALAPMADIQAFVKGAAYRELQGLSDWDTMSIKTEEAAPAEGEEPVTLPNPASVDLFTEVRTAENTLTWTIDDPDHSLGFLATTDGTKPAPALTLKWSRDVATPLMWPLIIGGLVALALAAVAALWARNRVRRLRAPRPDDGETEVIYLPPLTSQETEGLTRREIRERERERERDALQAARREGRKNVSVVTSHEIPVIEEPLLEQNISRLTETAMAGGAMVIPFAPGADEIRESGTEENKYAPEGAAQISLEEDSEREEKAAATAGALGALVVPAVSGQSDEEPAASALSSTDAEGLWPEADEELWPESDDRTWRDEWDFPANEGEDTRA</sequence>
<dbReference type="InterPro" id="IPR010916">
    <property type="entry name" value="TonB_box_CS"/>
</dbReference>
<feature type="transmembrane region" description="Helical" evidence="2">
    <location>
        <begin position="177"/>
        <end position="199"/>
    </location>
</feature>
<protein>
    <submittedName>
        <fullName evidence="3">Uncharacterized protein</fullName>
    </submittedName>
</protein>
<accession>A0A1H3VTT9</accession>
<proteinExistence type="predicted"/>
<dbReference type="AlphaFoldDB" id="A0A1H3VTT9"/>
<feature type="region of interest" description="Disordered" evidence="1">
    <location>
        <begin position="348"/>
        <end position="403"/>
    </location>
</feature>
<keyword evidence="2" id="KW-1133">Transmembrane helix</keyword>